<organism evidence="1 2">
    <name type="scientific">Diaporthe helianthi</name>
    <dbReference type="NCBI Taxonomy" id="158607"/>
    <lineage>
        <taxon>Eukaryota</taxon>
        <taxon>Fungi</taxon>
        <taxon>Dikarya</taxon>
        <taxon>Ascomycota</taxon>
        <taxon>Pezizomycotina</taxon>
        <taxon>Sordariomycetes</taxon>
        <taxon>Sordariomycetidae</taxon>
        <taxon>Diaporthales</taxon>
        <taxon>Diaporthaceae</taxon>
        <taxon>Diaporthe</taxon>
    </lineage>
</organism>
<dbReference type="InParanoid" id="A0A2P5IF70"/>
<proteinExistence type="predicted"/>
<sequence>MRAVEMRATPENATQCEYLDEVGLVDRGANVSEEALLDVAVKKWWDMRLEQVTLDVKKPSAAARRALFLEAIAEERVQLYG</sequence>
<dbReference type="AlphaFoldDB" id="A0A2P5IF70"/>
<name>A0A2P5IF70_DIAHE</name>
<evidence type="ECO:0000313" key="2">
    <source>
        <dbReference type="Proteomes" id="UP000094444"/>
    </source>
</evidence>
<accession>A0A2P5IF70</accession>
<comment type="caution">
    <text evidence="1">The sequence shown here is derived from an EMBL/GenBank/DDBJ whole genome shotgun (WGS) entry which is preliminary data.</text>
</comment>
<dbReference type="OrthoDB" id="5239518at2759"/>
<protein>
    <submittedName>
        <fullName evidence="1">Uncharacterized protein</fullName>
    </submittedName>
</protein>
<gene>
    <name evidence="1" type="ORF">DHEL01_v200426</name>
</gene>
<dbReference type="Proteomes" id="UP000094444">
    <property type="component" value="Unassembled WGS sequence"/>
</dbReference>
<reference evidence="1" key="1">
    <citation type="submission" date="2017-09" db="EMBL/GenBank/DDBJ databases">
        <title>Polyketide synthases of a Diaporthe helianthi virulent isolate.</title>
        <authorList>
            <person name="Baroncelli R."/>
        </authorList>
    </citation>
    <scope>NUCLEOTIDE SEQUENCE [LARGE SCALE GENOMIC DNA]</scope>
    <source>
        <strain evidence="1">7/96</strain>
    </source>
</reference>
<keyword evidence="2" id="KW-1185">Reference proteome</keyword>
<evidence type="ECO:0000313" key="1">
    <source>
        <dbReference type="EMBL" id="POS81155.1"/>
    </source>
</evidence>
<dbReference type="EMBL" id="MAVT02000017">
    <property type="protein sequence ID" value="POS81155.1"/>
    <property type="molecule type" value="Genomic_DNA"/>
</dbReference>